<dbReference type="PANTHER" id="PTHR35867:SF1">
    <property type="entry name" value="PROTEIN RSEC"/>
    <property type="match status" value="1"/>
</dbReference>
<keyword evidence="1" id="KW-0812">Transmembrane</keyword>
<gene>
    <name evidence="2" type="ORF">AGRI_07495</name>
</gene>
<reference evidence="2 3" key="1">
    <citation type="journal article" date="2012" name="J. Bacteriol.">
        <title>Genome Sequence of Pectin-Degrading Alishewanella agri, Isolated from Landfill Soil.</title>
        <authorList>
            <person name="Kim J."/>
            <person name="Jung J."/>
            <person name="Sung J.S."/>
            <person name="Chun J."/>
            <person name="Park W."/>
        </authorList>
    </citation>
    <scope>NUCLEOTIDE SEQUENCE [LARGE SCALE GENOMIC DNA]</scope>
    <source>
        <strain evidence="2 3">BL06</strain>
    </source>
</reference>
<evidence type="ECO:0000313" key="3">
    <source>
        <dbReference type="Proteomes" id="UP000035062"/>
    </source>
</evidence>
<dbReference type="InterPro" id="IPR007359">
    <property type="entry name" value="SigmaE_reg_RseC_MucC"/>
</dbReference>
<dbReference type="RefSeq" id="WP_008984380.1">
    <property type="nucleotide sequence ID" value="NZ_AKKU01000012.1"/>
</dbReference>
<evidence type="ECO:0000256" key="1">
    <source>
        <dbReference type="SAM" id="Phobius"/>
    </source>
</evidence>
<dbReference type="PANTHER" id="PTHR35867">
    <property type="entry name" value="PROTEIN RSEC"/>
    <property type="match status" value="1"/>
</dbReference>
<keyword evidence="3" id="KW-1185">Reference proteome</keyword>
<dbReference type="STRING" id="1195246.AGRI_07495"/>
<comment type="caution">
    <text evidence="2">The sequence shown here is derived from an EMBL/GenBank/DDBJ whole genome shotgun (WGS) entry which is preliminary data.</text>
</comment>
<keyword evidence="1" id="KW-1133">Transmembrane helix</keyword>
<protein>
    <submittedName>
        <fullName evidence="2">Sigma-E factor regulatory protein RseC</fullName>
    </submittedName>
</protein>
<feature type="transmembrane region" description="Helical" evidence="1">
    <location>
        <begin position="105"/>
        <end position="122"/>
    </location>
</feature>
<evidence type="ECO:0000313" key="2">
    <source>
        <dbReference type="EMBL" id="EIW89314.1"/>
    </source>
</evidence>
<dbReference type="InterPro" id="IPR026268">
    <property type="entry name" value="RseC"/>
</dbReference>
<dbReference type="PIRSF" id="PIRSF004923">
    <property type="entry name" value="RseC"/>
    <property type="match status" value="1"/>
</dbReference>
<dbReference type="PATRIC" id="fig|1195246.3.peg.1473"/>
<proteinExistence type="predicted"/>
<dbReference type="AlphaFoldDB" id="I9P3D9"/>
<dbReference type="Proteomes" id="UP000035062">
    <property type="component" value="Unassembled WGS sequence"/>
</dbReference>
<accession>I9P3D9</accession>
<sequence length="149" mass="16236">MVEEIATVIATESDGVWLTTTPAGSCNSCQVSGDCGTGIVAKTLTPRQRRFFVKSALPLLPGEQVRIGVAEQGLVTAALLVYLLPLLLMIASVTLLHTLWQLAEVWLLLAAVIALYSGFRLAKHYDQRLQHLESVQILQVLPQLSVRSD</sequence>
<feature type="transmembrane region" description="Helical" evidence="1">
    <location>
        <begin position="74"/>
        <end position="99"/>
    </location>
</feature>
<dbReference type="eggNOG" id="COG3086">
    <property type="taxonomic scope" value="Bacteria"/>
</dbReference>
<keyword evidence="1" id="KW-0472">Membrane</keyword>
<dbReference type="EMBL" id="AKKU01000012">
    <property type="protein sequence ID" value="EIW89314.1"/>
    <property type="molecule type" value="Genomic_DNA"/>
</dbReference>
<name>I9P3D9_9ALTE</name>
<dbReference type="Pfam" id="PF04246">
    <property type="entry name" value="RseC_MucC"/>
    <property type="match status" value="1"/>
</dbReference>
<organism evidence="2 3">
    <name type="scientific">Alishewanella agri BL06</name>
    <dbReference type="NCBI Taxonomy" id="1195246"/>
    <lineage>
        <taxon>Bacteria</taxon>
        <taxon>Pseudomonadati</taxon>
        <taxon>Pseudomonadota</taxon>
        <taxon>Gammaproteobacteria</taxon>
        <taxon>Alteromonadales</taxon>
        <taxon>Alteromonadaceae</taxon>
        <taxon>Alishewanella</taxon>
    </lineage>
</organism>